<feature type="transmembrane region" description="Helical" evidence="1">
    <location>
        <begin position="73"/>
        <end position="94"/>
    </location>
</feature>
<keyword evidence="3" id="KW-1185">Reference proteome</keyword>
<dbReference type="RefSeq" id="WP_109586957.1">
    <property type="nucleotide sequence ID" value="NZ_CP029477.1"/>
</dbReference>
<feature type="transmembrane region" description="Helical" evidence="1">
    <location>
        <begin position="12"/>
        <end position="36"/>
    </location>
</feature>
<keyword evidence="1" id="KW-1133">Transmembrane helix</keyword>
<protein>
    <submittedName>
        <fullName evidence="2">Uncharacterized protein</fullName>
    </submittedName>
</protein>
<keyword evidence="1" id="KW-0472">Membrane</keyword>
<gene>
    <name evidence="2" type="ORF">DKL58_09395</name>
</gene>
<reference evidence="2 3" key="1">
    <citation type="submission" date="2018-05" db="EMBL/GenBank/DDBJ databases">
        <title>Reference genomes for bee gut microbiota database.</title>
        <authorList>
            <person name="Ellegaard K.M."/>
        </authorList>
    </citation>
    <scope>NUCLEOTIDE SEQUENCE [LARGE SCALE GENOMIC DNA]</scope>
    <source>
        <strain evidence="2 3">ESL0186</strain>
    </source>
</reference>
<proteinExistence type="predicted"/>
<evidence type="ECO:0000313" key="2">
    <source>
        <dbReference type="EMBL" id="AWM76184.1"/>
    </source>
</evidence>
<keyword evidence="1" id="KW-0812">Transmembrane</keyword>
<dbReference type="EMBL" id="CP029477">
    <property type="protein sequence ID" value="AWM76184.1"/>
    <property type="molecule type" value="Genomic_DNA"/>
</dbReference>
<feature type="transmembrane region" description="Helical" evidence="1">
    <location>
        <begin position="42"/>
        <end position="61"/>
    </location>
</feature>
<dbReference type="Proteomes" id="UP000246036">
    <property type="component" value="Chromosome"/>
</dbReference>
<evidence type="ECO:0000256" key="1">
    <source>
        <dbReference type="SAM" id="Phobius"/>
    </source>
</evidence>
<accession>A0ABM6W2X6</accession>
<evidence type="ECO:0000313" key="3">
    <source>
        <dbReference type="Proteomes" id="UP000246036"/>
    </source>
</evidence>
<organism evidence="2 3">
    <name type="scientific">Lactobacillus kullabergensis</name>
    <dbReference type="NCBI Taxonomy" id="1218493"/>
    <lineage>
        <taxon>Bacteria</taxon>
        <taxon>Bacillati</taxon>
        <taxon>Bacillota</taxon>
        <taxon>Bacilli</taxon>
        <taxon>Lactobacillales</taxon>
        <taxon>Lactobacillaceae</taxon>
        <taxon>Lactobacillus</taxon>
    </lineage>
</organism>
<sequence length="96" mass="10917">MSNTKEKWFSRYIGTITFFVVALLTSLNSGFFPYSIAGRLCAILWLVAFSFLIFACEYLINHTNLDNKNAAKAVVNFSIWLLAALVLVIFILIFKK</sequence>
<name>A0ABM6W2X6_9LACO</name>